<feature type="domain" description="Zinc finger DksA/TraR C4-type" evidence="6">
    <location>
        <begin position="103"/>
        <end position="137"/>
    </location>
</feature>
<dbReference type="PROSITE" id="PS51128">
    <property type="entry name" value="ZF_DKSA_2"/>
    <property type="match status" value="1"/>
</dbReference>
<dbReference type="Gene3D" id="1.20.120.910">
    <property type="entry name" value="DksA, coiled-coil domain"/>
    <property type="match status" value="1"/>
</dbReference>
<evidence type="ECO:0000256" key="5">
    <source>
        <dbReference type="SAM" id="MobiDB-lite"/>
    </source>
</evidence>
<evidence type="ECO:0000256" key="3">
    <source>
        <dbReference type="ARBA" id="ARBA00022833"/>
    </source>
</evidence>
<name>A0AAU7GEI9_9MICO</name>
<evidence type="ECO:0000256" key="4">
    <source>
        <dbReference type="PROSITE-ProRule" id="PRU00510"/>
    </source>
</evidence>
<evidence type="ECO:0000256" key="2">
    <source>
        <dbReference type="ARBA" id="ARBA00022771"/>
    </source>
</evidence>
<protein>
    <submittedName>
        <fullName evidence="7">TraR/DksA family transcriptional regulator</fullName>
    </submittedName>
</protein>
<evidence type="ECO:0000256" key="1">
    <source>
        <dbReference type="ARBA" id="ARBA00022723"/>
    </source>
</evidence>
<dbReference type="InterPro" id="IPR000962">
    <property type="entry name" value="Znf_DskA_TraR"/>
</dbReference>
<dbReference type="RefSeq" id="WP_348788334.1">
    <property type="nucleotide sequence ID" value="NZ_CP157390.1"/>
</dbReference>
<keyword evidence="3" id="KW-0862">Zinc</keyword>
<sequence length="137" mass="14890">MHTEPLDTASLRLSELPLSEGALADLARLLDEREHGRLAESEHIAESLGSLLSSRSESTADDEHDPEGPTLSSEWSRLQALRTDAVDDLAAIEAARERMRDGVYGVCVHCGRQIGEARLRARPTAELCISCAVAAER</sequence>
<feature type="region of interest" description="Disordered" evidence="5">
    <location>
        <begin position="49"/>
        <end position="74"/>
    </location>
</feature>
<dbReference type="GO" id="GO:0008270">
    <property type="term" value="F:zinc ion binding"/>
    <property type="evidence" value="ECO:0007669"/>
    <property type="project" value="UniProtKB-KW"/>
</dbReference>
<feature type="zinc finger region" description="dksA C4-type" evidence="4">
    <location>
        <begin position="107"/>
        <end position="131"/>
    </location>
</feature>
<dbReference type="SUPFAM" id="SSF57716">
    <property type="entry name" value="Glucocorticoid receptor-like (DNA-binding domain)"/>
    <property type="match status" value="1"/>
</dbReference>
<dbReference type="PANTHER" id="PTHR33823">
    <property type="entry name" value="RNA POLYMERASE-BINDING TRANSCRIPTION FACTOR DKSA-RELATED"/>
    <property type="match status" value="1"/>
</dbReference>
<keyword evidence="2" id="KW-0863">Zinc-finger</keyword>
<evidence type="ECO:0000259" key="6">
    <source>
        <dbReference type="Pfam" id="PF01258"/>
    </source>
</evidence>
<evidence type="ECO:0000313" key="7">
    <source>
        <dbReference type="EMBL" id="XBM48383.1"/>
    </source>
</evidence>
<keyword evidence="1" id="KW-0479">Metal-binding</keyword>
<proteinExistence type="predicted"/>
<organism evidence="7">
    <name type="scientific">Leifsonia sp. NPDC080035</name>
    <dbReference type="NCBI Taxonomy" id="3143936"/>
    <lineage>
        <taxon>Bacteria</taxon>
        <taxon>Bacillati</taxon>
        <taxon>Actinomycetota</taxon>
        <taxon>Actinomycetes</taxon>
        <taxon>Micrococcales</taxon>
        <taxon>Microbacteriaceae</taxon>
        <taxon>Leifsonia</taxon>
    </lineage>
</organism>
<dbReference type="EMBL" id="CP157390">
    <property type="protein sequence ID" value="XBM48383.1"/>
    <property type="molecule type" value="Genomic_DNA"/>
</dbReference>
<dbReference type="Pfam" id="PF01258">
    <property type="entry name" value="zf-dskA_traR"/>
    <property type="match status" value="1"/>
</dbReference>
<accession>A0AAU7GEI9</accession>
<dbReference type="AlphaFoldDB" id="A0AAU7GEI9"/>
<reference evidence="7" key="1">
    <citation type="submission" date="2024-05" db="EMBL/GenBank/DDBJ databases">
        <title>The Natural Products Discovery Center: Release of the First 8490 Sequenced Strains for Exploring Actinobacteria Biosynthetic Diversity.</title>
        <authorList>
            <person name="Kalkreuter E."/>
            <person name="Kautsar S.A."/>
            <person name="Yang D."/>
            <person name="Bader C.D."/>
            <person name="Teijaro C.N."/>
            <person name="Fluegel L."/>
            <person name="Davis C.M."/>
            <person name="Simpson J.R."/>
            <person name="Lauterbach L."/>
            <person name="Steele A.D."/>
            <person name="Gui C."/>
            <person name="Meng S."/>
            <person name="Li G."/>
            <person name="Viehrig K."/>
            <person name="Ye F."/>
            <person name="Su P."/>
            <person name="Kiefer A.F."/>
            <person name="Nichols A."/>
            <person name="Cepeda A.J."/>
            <person name="Yan W."/>
            <person name="Fan B."/>
            <person name="Jiang Y."/>
            <person name="Adhikari A."/>
            <person name="Zheng C.-J."/>
            <person name="Schuster L."/>
            <person name="Cowan T.M."/>
            <person name="Smanski M.J."/>
            <person name="Chevrette M.G."/>
            <person name="de Carvalho L.P.S."/>
            <person name="Shen B."/>
        </authorList>
    </citation>
    <scope>NUCLEOTIDE SEQUENCE</scope>
    <source>
        <strain evidence="7">NPDC080035</strain>
    </source>
</reference>
<gene>
    <name evidence="7" type="ORF">AAME72_00655</name>
</gene>